<protein>
    <recommendedName>
        <fullName evidence="4">Lipocalin-like domain-containing protein</fullName>
    </recommendedName>
</protein>
<dbReference type="EMBL" id="JAABLM010000006">
    <property type="protein sequence ID" value="NBL64882.1"/>
    <property type="molecule type" value="Genomic_DNA"/>
</dbReference>
<keyword evidence="1" id="KW-0732">Signal</keyword>
<dbReference type="RefSeq" id="WP_166536708.1">
    <property type="nucleotide sequence ID" value="NZ_JAABLM010000006.1"/>
</dbReference>
<gene>
    <name evidence="2" type="ORF">GV828_06670</name>
</gene>
<dbReference type="PROSITE" id="PS51257">
    <property type="entry name" value="PROKAR_LIPOPROTEIN"/>
    <property type="match status" value="1"/>
</dbReference>
<sequence>MKKLILVSAFAALFFSCKSTSVTNTKVDNKTERIMKGNWIISSVNYPGSEYIKVNSFQLADSECFEGSTWKFVSNNNKGEMALTKAGCPAFSSPITWFVNKEGQFVLKVLDAGLKAKKVRDGYILNVANASENSFQLVDRIDVGGKMTDVIYQFTKVN</sequence>
<evidence type="ECO:0000313" key="3">
    <source>
        <dbReference type="Proteomes" id="UP000798602"/>
    </source>
</evidence>
<keyword evidence="3" id="KW-1185">Reference proteome</keyword>
<proteinExistence type="predicted"/>
<organism evidence="2 3">
    <name type="scientific">Flavobacterium ichthyis</name>
    <dbReference type="NCBI Taxonomy" id="2698827"/>
    <lineage>
        <taxon>Bacteria</taxon>
        <taxon>Pseudomonadati</taxon>
        <taxon>Bacteroidota</taxon>
        <taxon>Flavobacteriia</taxon>
        <taxon>Flavobacteriales</taxon>
        <taxon>Flavobacteriaceae</taxon>
        <taxon>Flavobacterium</taxon>
    </lineage>
</organism>
<comment type="caution">
    <text evidence="2">The sequence shown here is derived from an EMBL/GenBank/DDBJ whole genome shotgun (WGS) entry which is preliminary data.</text>
</comment>
<evidence type="ECO:0000256" key="1">
    <source>
        <dbReference type="SAM" id="SignalP"/>
    </source>
</evidence>
<feature type="signal peptide" evidence="1">
    <location>
        <begin position="1"/>
        <end position="21"/>
    </location>
</feature>
<evidence type="ECO:0000313" key="2">
    <source>
        <dbReference type="EMBL" id="NBL64882.1"/>
    </source>
</evidence>
<accession>A0ABW9Z8H9</accession>
<evidence type="ECO:0008006" key="4">
    <source>
        <dbReference type="Google" id="ProtNLM"/>
    </source>
</evidence>
<dbReference type="Proteomes" id="UP000798602">
    <property type="component" value="Unassembled WGS sequence"/>
</dbReference>
<reference evidence="3" key="1">
    <citation type="submission" date="2020-01" db="EMBL/GenBank/DDBJ databases">
        <title>Sphingomonas sp. strain CSW-10.</title>
        <authorList>
            <person name="Chen W.-M."/>
        </authorList>
    </citation>
    <scope>NUCLEOTIDE SEQUENCE [LARGE SCALE GENOMIC DNA]</scope>
    <source>
        <strain evidence="3">NST-5</strain>
    </source>
</reference>
<feature type="chain" id="PRO_5045813802" description="Lipocalin-like domain-containing protein" evidence="1">
    <location>
        <begin position="22"/>
        <end position="158"/>
    </location>
</feature>
<name>A0ABW9Z8H9_9FLAO</name>